<sequence>MGAVFQVDSCAPQSVLDRFAGDQALQTGKYPEIFGQKSLAVGFHAELSRLDA</sequence>
<accession>A0A256GDJ0</accession>
<proteinExistence type="predicted"/>
<evidence type="ECO:0000313" key="1">
    <source>
        <dbReference type="EMBL" id="OYR25088.1"/>
    </source>
</evidence>
<evidence type="ECO:0000313" key="2">
    <source>
        <dbReference type="Proteomes" id="UP000216363"/>
    </source>
</evidence>
<name>A0A256GDJ0_9HYPH</name>
<comment type="caution">
    <text evidence="1">The sequence shown here is derived from an EMBL/GenBank/DDBJ whole genome shotgun (WGS) entry which is preliminary data.</text>
</comment>
<reference evidence="1 2" key="1">
    <citation type="submission" date="2017-07" db="EMBL/GenBank/DDBJ databases">
        <title>Draft genome of Ochrobactrum lupini type strain LUP21.</title>
        <authorList>
            <person name="Krzyzanowska D.M."/>
            <person name="Jafra S."/>
        </authorList>
    </citation>
    <scope>NUCLEOTIDE SEQUENCE [LARGE SCALE GENOMIC DNA]</scope>
    <source>
        <strain evidence="1 2">LUP21</strain>
    </source>
</reference>
<protein>
    <submittedName>
        <fullName evidence="1">Uncharacterized protein</fullName>
    </submittedName>
</protein>
<gene>
    <name evidence="1" type="ORF">CES86_4473</name>
</gene>
<dbReference type="Proteomes" id="UP000216363">
    <property type="component" value="Unassembled WGS sequence"/>
</dbReference>
<dbReference type="EMBL" id="NNRN01000059">
    <property type="protein sequence ID" value="OYR25088.1"/>
    <property type="molecule type" value="Genomic_DNA"/>
</dbReference>
<organism evidence="1 2">
    <name type="scientific">Brucella lupini</name>
    <dbReference type="NCBI Taxonomy" id="255457"/>
    <lineage>
        <taxon>Bacteria</taxon>
        <taxon>Pseudomonadati</taxon>
        <taxon>Pseudomonadota</taxon>
        <taxon>Alphaproteobacteria</taxon>
        <taxon>Hyphomicrobiales</taxon>
        <taxon>Brucellaceae</taxon>
        <taxon>Brucella/Ochrobactrum group</taxon>
        <taxon>Brucella</taxon>
    </lineage>
</organism>
<dbReference type="AlphaFoldDB" id="A0A256GDJ0"/>